<feature type="region of interest" description="Disordered" evidence="1">
    <location>
        <begin position="1"/>
        <end position="26"/>
    </location>
</feature>
<dbReference type="Proteomes" id="UP000297700">
    <property type="component" value="Unassembled WGS sequence"/>
</dbReference>
<dbReference type="InterPro" id="IPR021729">
    <property type="entry name" value="DUF3298"/>
</dbReference>
<evidence type="ECO:0000313" key="3">
    <source>
        <dbReference type="EMBL" id="TFV80078.1"/>
    </source>
</evidence>
<organism evidence="3 4">
    <name type="scientific">Bradyrhizobium frederickii</name>
    <dbReference type="NCBI Taxonomy" id="2560054"/>
    <lineage>
        <taxon>Bacteria</taxon>
        <taxon>Pseudomonadati</taxon>
        <taxon>Pseudomonadota</taxon>
        <taxon>Alphaproteobacteria</taxon>
        <taxon>Hyphomicrobiales</taxon>
        <taxon>Nitrobacteraceae</taxon>
        <taxon>Bradyrhizobium</taxon>
    </lineage>
</organism>
<gene>
    <name evidence="3" type="ORF">E4K64_05430</name>
</gene>
<evidence type="ECO:0000259" key="2">
    <source>
        <dbReference type="Pfam" id="PF11738"/>
    </source>
</evidence>
<comment type="caution">
    <text evidence="3">The sequence shown here is derived from an EMBL/GenBank/DDBJ whole genome shotgun (WGS) entry which is preliminary data.</text>
</comment>
<feature type="domain" description="DUF3298" evidence="2">
    <location>
        <begin position="183"/>
        <end position="263"/>
    </location>
</feature>
<dbReference type="EMBL" id="SPQS01000002">
    <property type="protein sequence ID" value="TFV80078.1"/>
    <property type="molecule type" value="Genomic_DNA"/>
</dbReference>
<sequence length="287" mass="31575">MRRPRSGWPQRRSPAAEDLHPNNRRGAKGLNPVLKLSLATLLLGAINISSSHAADPKPDAVVKTKSIEARLFLDDRIKADAALAADCLREGKKWLDRNAAEAAAARKADPQFFRDGAWDFERKYEIRSVVADRYVSILRNDYMNTRGAHPNSDVNTILWDKADTKRISIRPFFTETADNGATMKAMAQAIVASLRAEKKKRDASETATDEWFKAVAPSLLKIGAVTLAPSTESGKSSGLTFHYPPYAVGPYAEGEYVAFVPWETLKPYLSAEGTRIFGGARPKGDAE</sequence>
<dbReference type="AlphaFoldDB" id="A0A4Y9PK74"/>
<dbReference type="Pfam" id="PF11738">
    <property type="entry name" value="DUF3298"/>
    <property type="match status" value="1"/>
</dbReference>
<evidence type="ECO:0000313" key="4">
    <source>
        <dbReference type="Proteomes" id="UP000297700"/>
    </source>
</evidence>
<proteinExistence type="predicted"/>
<evidence type="ECO:0000256" key="1">
    <source>
        <dbReference type="SAM" id="MobiDB-lite"/>
    </source>
</evidence>
<dbReference type="Gene3D" id="3.30.565.40">
    <property type="entry name" value="Fervidobacterium nodosum Rt17-B1 like"/>
    <property type="match status" value="1"/>
</dbReference>
<reference evidence="3 4" key="1">
    <citation type="submission" date="2019-03" db="EMBL/GenBank/DDBJ databases">
        <title>Bradyrhizobium strains diversity.</title>
        <authorList>
            <person name="Urquiaga M.C.O."/>
            <person name="Hungria M."/>
            <person name="Delamuta J.R.M."/>
            <person name="Klepa M.S."/>
        </authorList>
    </citation>
    <scope>NUCLEOTIDE SEQUENCE [LARGE SCALE GENOMIC DNA]</scope>
    <source>
        <strain evidence="3 4">CNPSo 3426</strain>
    </source>
</reference>
<dbReference type="Gene3D" id="3.90.640.20">
    <property type="entry name" value="Heat-shock cognate protein, ATPase"/>
    <property type="match status" value="1"/>
</dbReference>
<name>A0A4Y9PK74_9BRAD</name>
<accession>A0A4Y9PK74</accession>
<protein>
    <submittedName>
        <fullName evidence="3">DUF3298 domain-containing protein</fullName>
    </submittedName>
</protein>
<dbReference type="InterPro" id="IPR037126">
    <property type="entry name" value="PdaC/RsiV-like_sf"/>
</dbReference>